<feature type="non-terminal residue" evidence="1">
    <location>
        <position position="1"/>
    </location>
</feature>
<comment type="caution">
    <text evidence="1">The sequence shown here is derived from an EMBL/GenBank/DDBJ whole genome shotgun (WGS) entry which is preliminary data.</text>
</comment>
<organism evidence="1">
    <name type="scientific">marine sediment metagenome</name>
    <dbReference type="NCBI Taxonomy" id="412755"/>
    <lineage>
        <taxon>unclassified sequences</taxon>
        <taxon>metagenomes</taxon>
        <taxon>ecological metagenomes</taxon>
    </lineage>
</organism>
<proteinExistence type="predicted"/>
<dbReference type="EMBL" id="BARU01044781">
    <property type="protein sequence ID" value="GAH81246.1"/>
    <property type="molecule type" value="Genomic_DNA"/>
</dbReference>
<sequence>RWVIPNRKFIVHDTINDWASSFSGLTIGKRTLQHPVLIPALIGD</sequence>
<reference evidence="1" key="1">
    <citation type="journal article" date="2014" name="Front. Microbiol.">
        <title>High frequency of phylogenetically diverse reductive dehalogenase-homologous genes in deep subseafloor sedimentary metagenomes.</title>
        <authorList>
            <person name="Kawai M."/>
            <person name="Futagami T."/>
            <person name="Toyoda A."/>
            <person name="Takaki Y."/>
            <person name="Nishi S."/>
            <person name="Hori S."/>
            <person name="Arai W."/>
            <person name="Tsubouchi T."/>
            <person name="Morono Y."/>
            <person name="Uchiyama I."/>
            <person name="Ito T."/>
            <person name="Fujiyama A."/>
            <person name="Inagaki F."/>
            <person name="Takami H."/>
        </authorList>
    </citation>
    <scope>NUCLEOTIDE SEQUENCE</scope>
    <source>
        <strain evidence="1">Expedition CK06-06</strain>
    </source>
</reference>
<dbReference type="AlphaFoldDB" id="X1IFQ8"/>
<name>X1IFQ8_9ZZZZ</name>
<accession>X1IFQ8</accession>
<evidence type="ECO:0000313" key="1">
    <source>
        <dbReference type="EMBL" id="GAH81246.1"/>
    </source>
</evidence>
<protein>
    <submittedName>
        <fullName evidence="1">Uncharacterized protein</fullName>
    </submittedName>
</protein>
<gene>
    <name evidence="1" type="ORF">S03H2_68180</name>
</gene>